<reference evidence="19" key="3">
    <citation type="submission" date="2015-03" db="EMBL/GenBank/DDBJ databases">
        <authorList>
            <consortium name="Pathogen Informatics"/>
        </authorList>
    </citation>
    <scope>NUCLEOTIDE SEQUENCE [LARGE SCALE GENOMIC DNA]</scope>
    <source>
        <strain evidence="19">IP27925</strain>
    </source>
</reference>
<feature type="domain" description="PDZ" evidence="16">
    <location>
        <begin position="206"/>
        <end position="261"/>
    </location>
</feature>
<evidence type="ECO:0000256" key="12">
    <source>
        <dbReference type="ARBA" id="ARBA00022989"/>
    </source>
</evidence>
<comment type="cofactor">
    <cofactor evidence="1 15">
        <name>Zn(2+)</name>
        <dbReference type="ChEBI" id="CHEBI:29105"/>
    </cofactor>
</comment>
<dbReference type="InterPro" id="IPR008915">
    <property type="entry name" value="Peptidase_M50"/>
</dbReference>
<evidence type="ECO:0000256" key="5">
    <source>
        <dbReference type="ARBA" id="ARBA00022519"/>
    </source>
</evidence>
<evidence type="ECO:0000256" key="6">
    <source>
        <dbReference type="ARBA" id="ARBA00022670"/>
    </source>
</evidence>
<dbReference type="NCBIfam" id="TIGR00054">
    <property type="entry name" value="RIP metalloprotease RseP"/>
    <property type="match status" value="1"/>
</dbReference>
<evidence type="ECO:0000256" key="13">
    <source>
        <dbReference type="ARBA" id="ARBA00023049"/>
    </source>
</evidence>
<comment type="subcellular location">
    <subcellularLocation>
        <location evidence="2">Cell inner membrane</location>
        <topology evidence="2">Multi-pass membrane protein</topology>
    </subcellularLocation>
</comment>
<dbReference type="InterPro" id="IPR004387">
    <property type="entry name" value="Pept_M50_Zn"/>
</dbReference>
<dbReference type="CDD" id="cd06163">
    <property type="entry name" value="S2P-M50_PDZ_RseP-like"/>
    <property type="match status" value="1"/>
</dbReference>
<dbReference type="InterPro" id="IPR001478">
    <property type="entry name" value="PDZ"/>
</dbReference>
<sequence>MMSILWSLAAFIIALGILITVHEFGHFWVARRCGVRVERFSIGFGKALWRRTDRQGTEYVIALIPLGGYVKMLDERVEAVAPELRHQSFNNKTVLQRAAIVSAGPIANFLFAVIAYWLVFIIGVPSVRPVVGDISPQSIAEQANISPGMELKSVDGIETPDWDSVRLALVSKIGDKQTQVGVAPFSSGNDTSGAANIVQKTLDLRQWQFEPDKQDPVVALGIIPRGPQIESVLAEVQPGSAAQKAGLQAGDRIVKVGGQSLDRWQTFVLQVRDNPGKPLVLDIERGSTPLSLTLIPDTKSVGENRSEGFAGVVPKVIPLPDEYRTIRQYGPFTALYQAGDKTWQLMRLTVNMLGKLITGDVKLNNLSGPISIAQGAGVSAEYGLVYYLMFLALISVNLGIINLFPLPVLDGGHLLFLAIEKLKGGPVSERVQDFSYRIGSILLVLLMGLALFNDFSRL</sequence>
<keyword evidence="6" id="KW-0645">Protease</keyword>
<dbReference type="PANTHER" id="PTHR42837:SF2">
    <property type="entry name" value="MEMBRANE METALLOPROTEASE ARASP2, CHLOROPLASTIC-RELATED"/>
    <property type="match status" value="1"/>
</dbReference>
<evidence type="ECO:0000313" key="18">
    <source>
        <dbReference type="EMBL" id="CNL06338.1"/>
    </source>
</evidence>
<dbReference type="Pfam" id="PF17820">
    <property type="entry name" value="PDZ_6"/>
    <property type="match status" value="1"/>
</dbReference>
<dbReference type="KEGG" id="yak:ACZ76_04615"/>
<evidence type="ECO:0000313" key="19">
    <source>
        <dbReference type="Proteomes" id="UP000040088"/>
    </source>
</evidence>
<keyword evidence="12 15" id="KW-1133">Transmembrane helix</keyword>
<keyword evidence="4" id="KW-1003">Cell membrane</keyword>
<feature type="transmembrane region" description="Helical" evidence="15">
    <location>
        <begin position="98"/>
        <end position="119"/>
    </location>
</feature>
<dbReference type="GO" id="GO:0046872">
    <property type="term" value="F:metal ion binding"/>
    <property type="evidence" value="ECO:0007669"/>
    <property type="project" value="UniProtKB-KW"/>
</dbReference>
<dbReference type="CDD" id="cd23082">
    <property type="entry name" value="cpPDZ1_EcRseP-like"/>
    <property type="match status" value="1"/>
</dbReference>
<evidence type="ECO:0000256" key="10">
    <source>
        <dbReference type="ARBA" id="ARBA00022801"/>
    </source>
</evidence>
<reference evidence="18" key="2">
    <citation type="submission" date="2015-03" db="EMBL/GenBank/DDBJ databases">
        <authorList>
            <person name="Murphy D."/>
        </authorList>
    </citation>
    <scope>NUCLEOTIDE SEQUENCE [LARGE SCALE GENOMIC DNA]</scope>
    <source>
        <strain evidence="18">IP27925</strain>
    </source>
</reference>
<keyword evidence="8 15" id="KW-0479">Metal-binding</keyword>
<keyword evidence="13 15" id="KW-0482">Metalloprotease</keyword>
<dbReference type="STRING" id="28152.CH54_3527"/>
<evidence type="ECO:0000313" key="17">
    <source>
        <dbReference type="EMBL" id="AKP32876.1"/>
    </source>
</evidence>
<evidence type="ECO:0000313" key="20">
    <source>
        <dbReference type="Proteomes" id="UP000069914"/>
    </source>
</evidence>
<evidence type="ECO:0000256" key="15">
    <source>
        <dbReference type="RuleBase" id="RU362031"/>
    </source>
</evidence>
<keyword evidence="20" id="KW-1185">Reference proteome</keyword>
<dbReference type="AlphaFoldDB" id="A0A0T9TWM4"/>
<dbReference type="Pfam" id="PF02163">
    <property type="entry name" value="Peptidase_M50"/>
    <property type="match status" value="1"/>
</dbReference>
<dbReference type="EMBL" id="CP011975">
    <property type="protein sequence ID" value="AKP32876.1"/>
    <property type="molecule type" value="Genomic_DNA"/>
</dbReference>
<feature type="transmembrane region" description="Helical" evidence="15">
    <location>
        <begin position="384"/>
        <end position="404"/>
    </location>
</feature>
<proteinExistence type="inferred from homology"/>
<dbReference type="FunFam" id="2.30.42.10:FF:000095">
    <property type="entry name" value="Zinc metalloprotease"/>
    <property type="match status" value="1"/>
</dbReference>
<keyword evidence="5" id="KW-0997">Cell inner membrane</keyword>
<dbReference type="EMBL" id="CQEM01000007">
    <property type="protein sequence ID" value="CNL06338.1"/>
    <property type="molecule type" value="Genomic_DNA"/>
</dbReference>
<dbReference type="RefSeq" id="WP_048617226.1">
    <property type="nucleotide sequence ID" value="NZ_CABMLM010000016.1"/>
</dbReference>
<evidence type="ECO:0000256" key="4">
    <source>
        <dbReference type="ARBA" id="ARBA00022475"/>
    </source>
</evidence>
<evidence type="ECO:0000256" key="7">
    <source>
        <dbReference type="ARBA" id="ARBA00022692"/>
    </source>
</evidence>
<feature type="transmembrane region" description="Helical" evidence="15">
    <location>
        <begin position="434"/>
        <end position="452"/>
    </location>
</feature>
<dbReference type="GO" id="GO:0006508">
    <property type="term" value="P:proteolysis"/>
    <property type="evidence" value="ECO:0007669"/>
    <property type="project" value="UniProtKB-KW"/>
</dbReference>
<keyword evidence="9" id="KW-0677">Repeat</keyword>
<evidence type="ECO:0000256" key="1">
    <source>
        <dbReference type="ARBA" id="ARBA00001947"/>
    </source>
</evidence>
<dbReference type="CDD" id="cd23083">
    <property type="entry name" value="cpPDZ2_EcRseP-like"/>
    <property type="match status" value="1"/>
</dbReference>
<dbReference type="NCBIfam" id="NF008046">
    <property type="entry name" value="PRK10779.1"/>
    <property type="match status" value="1"/>
</dbReference>
<dbReference type="PROSITE" id="PS50106">
    <property type="entry name" value="PDZ"/>
    <property type="match status" value="1"/>
</dbReference>
<dbReference type="OrthoDB" id="9782003at2"/>
<accession>A0A0T9TWM4</accession>
<evidence type="ECO:0000256" key="14">
    <source>
        <dbReference type="ARBA" id="ARBA00023136"/>
    </source>
</evidence>
<organism evidence="18 19">
    <name type="scientific">Yersinia aleksiciae</name>
    <dbReference type="NCBI Taxonomy" id="263819"/>
    <lineage>
        <taxon>Bacteria</taxon>
        <taxon>Pseudomonadati</taxon>
        <taxon>Pseudomonadota</taxon>
        <taxon>Gammaproteobacteria</taxon>
        <taxon>Enterobacterales</taxon>
        <taxon>Yersiniaceae</taxon>
        <taxon>Yersinia</taxon>
    </lineage>
</organism>
<dbReference type="Gene3D" id="2.30.42.10">
    <property type="match status" value="2"/>
</dbReference>
<dbReference type="Proteomes" id="UP000040088">
    <property type="component" value="Unassembled WGS sequence"/>
</dbReference>
<dbReference type="GeneID" id="61903784"/>
<dbReference type="InterPro" id="IPR036034">
    <property type="entry name" value="PDZ_sf"/>
</dbReference>
<protein>
    <recommendedName>
        <fullName evidence="15">Zinc metalloprotease</fullName>
        <ecNumber evidence="15">3.4.24.-</ecNumber>
    </recommendedName>
</protein>
<evidence type="ECO:0000259" key="16">
    <source>
        <dbReference type="PROSITE" id="PS50106"/>
    </source>
</evidence>
<dbReference type="EC" id="3.4.24.-" evidence="15"/>
<dbReference type="SMART" id="SM00228">
    <property type="entry name" value="PDZ"/>
    <property type="match status" value="2"/>
</dbReference>
<keyword evidence="7 15" id="KW-0812">Transmembrane</keyword>
<dbReference type="GO" id="GO:0005886">
    <property type="term" value="C:plasma membrane"/>
    <property type="evidence" value="ECO:0007669"/>
    <property type="project" value="UniProtKB-SubCell"/>
</dbReference>
<name>A0A0T9TWM4_YERAE</name>
<dbReference type="Proteomes" id="UP000069914">
    <property type="component" value="Chromosome"/>
</dbReference>
<evidence type="ECO:0000256" key="2">
    <source>
        <dbReference type="ARBA" id="ARBA00004429"/>
    </source>
</evidence>
<dbReference type="GO" id="GO:0004222">
    <property type="term" value="F:metalloendopeptidase activity"/>
    <property type="evidence" value="ECO:0007669"/>
    <property type="project" value="InterPro"/>
</dbReference>
<gene>
    <name evidence="18" type="primary">rseP</name>
    <name evidence="17" type="ORF">ACZ76_04615</name>
    <name evidence="18" type="ORF">ERS008460_01741</name>
</gene>
<dbReference type="InterPro" id="IPR041489">
    <property type="entry name" value="PDZ_6"/>
</dbReference>
<evidence type="ECO:0000256" key="9">
    <source>
        <dbReference type="ARBA" id="ARBA00022737"/>
    </source>
</evidence>
<keyword evidence="14 15" id="KW-0472">Membrane</keyword>
<keyword evidence="10 15" id="KW-0378">Hydrolase</keyword>
<reference evidence="17 20" key="1">
    <citation type="journal article" date="2015" name="Genome Announc.">
        <title>De Novo Genome Sequence of Yersinia aleksiciae Y159T.</title>
        <authorList>
            <person name="Sprague L.D."/>
            <person name="Neubauer H."/>
        </authorList>
    </citation>
    <scope>NUCLEOTIDE SEQUENCE [LARGE SCALE GENOMIC DNA]</scope>
    <source>
        <strain evidence="17 20">159</strain>
    </source>
</reference>
<evidence type="ECO:0000256" key="3">
    <source>
        <dbReference type="ARBA" id="ARBA00007931"/>
    </source>
</evidence>
<comment type="similarity">
    <text evidence="3 15">Belongs to the peptidase M50B family.</text>
</comment>
<keyword evidence="11 15" id="KW-0862">Zinc</keyword>
<evidence type="ECO:0000256" key="8">
    <source>
        <dbReference type="ARBA" id="ARBA00022723"/>
    </source>
</evidence>
<dbReference type="PANTHER" id="PTHR42837">
    <property type="entry name" value="REGULATOR OF SIGMA-E PROTEASE RSEP"/>
    <property type="match status" value="1"/>
</dbReference>
<evidence type="ECO:0000256" key="11">
    <source>
        <dbReference type="ARBA" id="ARBA00022833"/>
    </source>
</evidence>
<dbReference type="SUPFAM" id="SSF50156">
    <property type="entry name" value="PDZ domain-like"/>
    <property type="match status" value="2"/>
</dbReference>